<accession>A0ABU3QSI8</accession>
<evidence type="ECO:0000256" key="6">
    <source>
        <dbReference type="ARBA" id="ARBA00023306"/>
    </source>
</evidence>
<evidence type="ECO:0000256" key="7">
    <source>
        <dbReference type="SAM" id="MobiDB-lite"/>
    </source>
</evidence>
<organism evidence="8 9">
    <name type="scientific">Streptomyces tamarix</name>
    <dbReference type="NCBI Taxonomy" id="3078565"/>
    <lineage>
        <taxon>Bacteria</taxon>
        <taxon>Bacillati</taxon>
        <taxon>Actinomycetota</taxon>
        <taxon>Actinomycetes</taxon>
        <taxon>Kitasatosporales</taxon>
        <taxon>Streptomycetaceae</taxon>
        <taxon>Streptomyces</taxon>
    </lineage>
</organism>
<comment type="subcellular location">
    <subcellularLocation>
        <location evidence="1">Cell septum</location>
    </subcellularLocation>
</comment>
<dbReference type="Proteomes" id="UP001250181">
    <property type="component" value="Unassembled WGS sequence"/>
</dbReference>
<protein>
    <submittedName>
        <fullName evidence="8">SsgA family sporulation/cell division regulator</fullName>
    </submittedName>
</protein>
<dbReference type="EMBL" id="JAWCTQ010000046">
    <property type="protein sequence ID" value="MDT9685704.1"/>
    <property type="molecule type" value="Genomic_DNA"/>
</dbReference>
<dbReference type="Gene3D" id="2.30.31.20">
    <property type="entry name" value="Sporulation-specific cell division protein SsgB"/>
    <property type="match status" value="1"/>
</dbReference>
<comment type="similarity">
    <text evidence="2">Belongs to the SsgA family.</text>
</comment>
<feature type="compositionally biased region" description="Low complexity" evidence="7">
    <location>
        <begin position="22"/>
        <end position="35"/>
    </location>
</feature>
<keyword evidence="6" id="KW-0131">Cell cycle</keyword>
<feature type="region of interest" description="Disordered" evidence="7">
    <location>
        <begin position="1"/>
        <end position="40"/>
    </location>
</feature>
<dbReference type="RefSeq" id="WP_315880744.1">
    <property type="nucleotide sequence ID" value="NZ_JAWCTQ010000046.1"/>
</dbReference>
<keyword evidence="4" id="KW-0749">Sporulation</keyword>
<proteinExistence type="inferred from homology"/>
<keyword evidence="3" id="KW-0132">Cell division</keyword>
<evidence type="ECO:0000256" key="4">
    <source>
        <dbReference type="ARBA" id="ARBA00022969"/>
    </source>
</evidence>
<evidence type="ECO:0000256" key="2">
    <source>
        <dbReference type="ARBA" id="ARBA00009323"/>
    </source>
</evidence>
<name>A0ABU3QSI8_9ACTN</name>
<dbReference type="InterPro" id="IPR006776">
    <property type="entry name" value="SsgB"/>
</dbReference>
<gene>
    <name evidence="8" type="ORF">RND61_27095</name>
</gene>
<comment type="caution">
    <text evidence="8">The sequence shown here is derived from an EMBL/GenBank/DDBJ whole genome shotgun (WGS) entry which is preliminary data.</text>
</comment>
<keyword evidence="5" id="KW-0717">Septation</keyword>
<dbReference type="InterPro" id="IPR038658">
    <property type="entry name" value="SsgB_sf"/>
</dbReference>
<evidence type="ECO:0000256" key="1">
    <source>
        <dbReference type="ARBA" id="ARBA00004431"/>
    </source>
</evidence>
<dbReference type="Pfam" id="PF04686">
    <property type="entry name" value="SsgA"/>
    <property type="match status" value="1"/>
</dbReference>
<sequence length="153" mass="16018">MCPADVHPEEARPGGETRSDGPRAAVRAAEPAGAVGSVRAGPPVEVRARGMVVTDGPLSRPVPVALRYDPGTEPGAVRFVLPGGSWSCPRTLLETGLRAPAHDGDVDVWPCGRVQTVVEFHSPEGTEVVQFDSSALRGFLRRTYAAATAPAAR</sequence>
<evidence type="ECO:0000256" key="3">
    <source>
        <dbReference type="ARBA" id="ARBA00022618"/>
    </source>
</evidence>
<evidence type="ECO:0000256" key="5">
    <source>
        <dbReference type="ARBA" id="ARBA00023210"/>
    </source>
</evidence>
<keyword evidence="9" id="KW-1185">Reference proteome</keyword>
<feature type="compositionally biased region" description="Basic and acidic residues" evidence="7">
    <location>
        <begin position="1"/>
        <end position="21"/>
    </location>
</feature>
<evidence type="ECO:0000313" key="8">
    <source>
        <dbReference type="EMBL" id="MDT9685704.1"/>
    </source>
</evidence>
<reference evidence="8 9" key="1">
    <citation type="submission" date="2023-09" db="EMBL/GenBank/DDBJ databases">
        <title>Streptomyces sp. nov.: A antagonism against Alternaria gaisen Producing Streptochlin, Isolated from Tamarix root soil.</title>
        <authorList>
            <person name="Chen Y."/>
        </authorList>
    </citation>
    <scope>NUCLEOTIDE SEQUENCE [LARGE SCALE GENOMIC DNA]</scope>
    <source>
        <strain evidence="8 9">TRM76323</strain>
    </source>
</reference>
<evidence type="ECO:0000313" key="9">
    <source>
        <dbReference type="Proteomes" id="UP001250181"/>
    </source>
</evidence>